<evidence type="ECO:0000256" key="1">
    <source>
        <dbReference type="SAM" id="Phobius"/>
    </source>
</evidence>
<organism evidence="2 3">
    <name type="scientific">Kushneria indalinina DSM 14324</name>
    <dbReference type="NCBI Taxonomy" id="1122140"/>
    <lineage>
        <taxon>Bacteria</taxon>
        <taxon>Pseudomonadati</taxon>
        <taxon>Pseudomonadota</taxon>
        <taxon>Gammaproteobacteria</taxon>
        <taxon>Oceanospirillales</taxon>
        <taxon>Halomonadaceae</taxon>
        <taxon>Kushneria</taxon>
    </lineage>
</organism>
<sequence length="30" mass="3198">MSSWTFVAFGVVSAATLALAVMALLLDKQR</sequence>
<keyword evidence="1" id="KW-1133">Transmembrane helix</keyword>
<gene>
    <name evidence="2" type="ORF">C8D72_1836</name>
</gene>
<reference evidence="2 3" key="1">
    <citation type="submission" date="2018-07" db="EMBL/GenBank/DDBJ databases">
        <title>Genomic Encyclopedia of Type Strains, Phase IV (KMG-IV): sequencing the most valuable type-strain genomes for metagenomic binning, comparative biology and taxonomic classification.</title>
        <authorList>
            <person name="Goeker M."/>
        </authorList>
    </citation>
    <scope>NUCLEOTIDE SEQUENCE [LARGE SCALE GENOMIC DNA]</scope>
    <source>
        <strain evidence="2 3">DSM 14324</strain>
    </source>
</reference>
<name>A0A3D9DW53_9GAMM</name>
<dbReference type="Proteomes" id="UP000256334">
    <property type="component" value="Unassembled WGS sequence"/>
</dbReference>
<feature type="transmembrane region" description="Helical" evidence="1">
    <location>
        <begin position="6"/>
        <end position="26"/>
    </location>
</feature>
<comment type="caution">
    <text evidence="2">The sequence shown here is derived from an EMBL/GenBank/DDBJ whole genome shotgun (WGS) entry which is preliminary data.</text>
</comment>
<keyword evidence="3" id="KW-1185">Reference proteome</keyword>
<evidence type="ECO:0000313" key="2">
    <source>
        <dbReference type="EMBL" id="REC95002.1"/>
    </source>
</evidence>
<keyword evidence="1" id="KW-0472">Membrane</keyword>
<dbReference type="EMBL" id="QRDJ01000007">
    <property type="protein sequence ID" value="REC95002.1"/>
    <property type="molecule type" value="Genomic_DNA"/>
</dbReference>
<proteinExistence type="predicted"/>
<dbReference type="AlphaFoldDB" id="A0A3D9DW53"/>
<accession>A0A3D9DW53</accession>
<protein>
    <submittedName>
        <fullName evidence="2">Uncharacterized protein</fullName>
    </submittedName>
</protein>
<evidence type="ECO:0000313" key="3">
    <source>
        <dbReference type="Proteomes" id="UP000256334"/>
    </source>
</evidence>
<keyword evidence="1" id="KW-0812">Transmembrane</keyword>